<feature type="coiled-coil region" evidence="1">
    <location>
        <begin position="9"/>
        <end position="39"/>
    </location>
</feature>
<organism evidence="2 3">
    <name type="scientific">Cichlidogyrus casuarinus</name>
    <dbReference type="NCBI Taxonomy" id="1844966"/>
    <lineage>
        <taxon>Eukaryota</taxon>
        <taxon>Metazoa</taxon>
        <taxon>Spiralia</taxon>
        <taxon>Lophotrochozoa</taxon>
        <taxon>Platyhelminthes</taxon>
        <taxon>Monogenea</taxon>
        <taxon>Monopisthocotylea</taxon>
        <taxon>Dactylogyridea</taxon>
        <taxon>Ancyrocephalidae</taxon>
        <taxon>Cichlidogyrus</taxon>
    </lineage>
</organism>
<comment type="caution">
    <text evidence="2">The sequence shown here is derived from an EMBL/GenBank/DDBJ whole genome shotgun (WGS) entry which is preliminary data.</text>
</comment>
<gene>
    <name evidence="2" type="ORF">Ciccas_002601</name>
</gene>
<evidence type="ECO:0000313" key="3">
    <source>
        <dbReference type="Proteomes" id="UP001626550"/>
    </source>
</evidence>
<proteinExistence type="predicted"/>
<reference evidence="2 3" key="1">
    <citation type="submission" date="2024-11" db="EMBL/GenBank/DDBJ databases">
        <title>Adaptive evolution of stress response genes in parasites aligns with host niche diversity.</title>
        <authorList>
            <person name="Hahn C."/>
            <person name="Resl P."/>
        </authorList>
    </citation>
    <scope>NUCLEOTIDE SEQUENCE [LARGE SCALE GENOMIC DNA]</scope>
    <source>
        <strain evidence="2">EGGRZ-B1_66</strain>
        <tissue evidence="2">Body</tissue>
    </source>
</reference>
<dbReference type="AlphaFoldDB" id="A0ABD2QGU0"/>
<evidence type="ECO:0000256" key="1">
    <source>
        <dbReference type="SAM" id="Coils"/>
    </source>
</evidence>
<sequence length="152" mass="17004">MISICSALLIEEKGKSAELEANAREREKENSELRKLNSKLSYLLTDIEMTNQDRCDRSIQVILVKENSRTELKNVTREPAASATSVNASEMHSDIYFHPFGTKGCRVTQAPSMLNLPALNAKRTSVLNLFELANKPDASAVCYDFPVRGNKR</sequence>
<evidence type="ECO:0000313" key="2">
    <source>
        <dbReference type="EMBL" id="KAL3318744.1"/>
    </source>
</evidence>
<dbReference type="Proteomes" id="UP001626550">
    <property type="component" value="Unassembled WGS sequence"/>
</dbReference>
<protein>
    <submittedName>
        <fullName evidence="2">Uncharacterized protein</fullName>
    </submittedName>
</protein>
<keyword evidence="1" id="KW-0175">Coiled coil</keyword>
<keyword evidence="3" id="KW-1185">Reference proteome</keyword>
<name>A0ABD2QGU0_9PLAT</name>
<accession>A0ABD2QGU0</accession>
<dbReference type="EMBL" id="JBJKFK010000209">
    <property type="protein sequence ID" value="KAL3318744.1"/>
    <property type="molecule type" value="Genomic_DNA"/>
</dbReference>